<gene>
    <name evidence="9" type="ORF">BN1044_01925</name>
</gene>
<feature type="transmembrane region" description="Helical" evidence="7">
    <location>
        <begin position="391"/>
        <end position="413"/>
    </location>
</feature>
<dbReference type="PANTHER" id="PTHR30509">
    <property type="entry name" value="P-HYDROXYBENZOIC ACID EFFLUX PUMP SUBUNIT-RELATED"/>
    <property type="match status" value="1"/>
</dbReference>
<sequence length="655" mass="72384">MKSFDLFVSRFYQGLGFYPGRANQILRTTVACIIVVILSQTLQIPDLALSLIVVFFVTQTNIVVTKLTGLFFIISIALAVAASLLILKITWDVPFLRILLASLVAFISLFMMRASKYGVIFYLVALIVIFSQSFVDVSSDSEEIIRNILWVWVAMSYAIAVTLIINALFLPSEPEKLLNKTLISQLNHIADLLTPDNELKRKENTLASIGQDLQSLYKLLQYTKSRDRLSSNDHTAQLAMVTMVSELRSLSCHLPVELINPKARDAALSIKSVCEGMVACLKTPSVCHTPTIINTNAENVTLNQMAKVINNYDQNKNVSYDNSPSQKKNFSFFVPDAFSNKIYVTYALKTLLSALICYIFYTATDWFGIHTIMLTCLVVAQPGLGKTQRKITLRLLGAIAGSIAALIAIVFILPNLTTLFGLLLLSVPIFMLCSWVATGPENISYAGIQMLLTFSLAVLNGFTPVNDLTEVRDRIVGVILGIIIAGLIQTLIKPERNGEVLQLKLAGLMDLMKTSLSMKNAAEDKRGALMVSFKGCKDLATEIALEPTWMKAEGSHDATCQKLQEILQQAKSMLINTDSVVLWCQQNAPVNPEIGCFIQQNVENIGVIVKRLKTGGKNDNMTLPDLPAGLSKEVSTMLTLLSDSIYSFWLLLREI</sequence>
<feature type="transmembrane region" description="Helical" evidence="7">
    <location>
        <begin position="445"/>
        <end position="463"/>
    </location>
</feature>
<evidence type="ECO:0000256" key="5">
    <source>
        <dbReference type="ARBA" id="ARBA00023136"/>
    </source>
</evidence>
<feature type="transmembrane region" description="Helical" evidence="7">
    <location>
        <begin position="147"/>
        <end position="170"/>
    </location>
</feature>
<feature type="transmembrane region" description="Helical" evidence="7">
    <location>
        <begin position="119"/>
        <end position="135"/>
    </location>
</feature>
<keyword evidence="5 7" id="KW-0472">Membrane</keyword>
<protein>
    <submittedName>
        <fullName evidence="9">Multidrug resistance protein MdtO</fullName>
    </submittedName>
</protein>
<dbReference type="EMBL" id="FMIQ01000035">
    <property type="protein sequence ID" value="SCM52441.1"/>
    <property type="molecule type" value="Genomic_DNA"/>
</dbReference>
<accession>A0A1C6Z0B3</accession>
<proteinExistence type="inferred from homology"/>
<evidence type="ECO:0000256" key="3">
    <source>
        <dbReference type="ARBA" id="ARBA00022692"/>
    </source>
</evidence>
<dbReference type="Proteomes" id="UP000094844">
    <property type="component" value="Unassembled WGS sequence"/>
</dbReference>
<keyword evidence="3 7" id="KW-0812">Transmembrane</keyword>
<feature type="transmembrane region" description="Helical" evidence="7">
    <location>
        <begin position="95"/>
        <end position="112"/>
    </location>
</feature>
<feature type="transmembrane region" description="Helical" evidence="7">
    <location>
        <begin position="342"/>
        <end position="361"/>
    </location>
</feature>
<dbReference type="PANTHER" id="PTHR30509:SF9">
    <property type="entry name" value="MULTIDRUG RESISTANCE PROTEIN MDTO"/>
    <property type="match status" value="1"/>
</dbReference>
<evidence type="ECO:0000259" key="8">
    <source>
        <dbReference type="Pfam" id="PF13515"/>
    </source>
</evidence>
<evidence type="ECO:0000256" key="2">
    <source>
        <dbReference type="ARBA" id="ARBA00022475"/>
    </source>
</evidence>
<feature type="transmembrane region" description="Helical" evidence="7">
    <location>
        <begin position="69"/>
        <end position="89"/>
    </location>
</feature>
<feature type="transmembrane region" description="Helical" evidence="7">
    <location>
        <begin position="475"/>
        <end position="492"/>
    </location>
</feature>
<name>A0A1C6Z0B3_HAFAL</name>
<evidence type="ECO:0000313" key="9">
    <source>
        <dbReference type="EMBL" id="SCM52441.1"/>
    </source>
</evidence>
<comment type="similarity">
    <text evidence="6">Belongs to the YccS/YhfK family.</text>
</comment>
<keyword evidence="4 7" id="KW-1133">Transmembrane helix</keyword>
<dbReference type="InterPro" id="IPR049453">
    <property type="entry name" value="Memb_transporter_dom"/>
</dbReference>
<evidence type="ECO:0000256" key="6">
    <source>
        <dbReference type="ARBA" id="ARBA00043993"/>
    </source>
</evidence>
<evidence type="ECO:0000313" key="10">
    <source>
        <dbReference type="Proteomes" id="UP000094844"/>
    </source>
</evidence>
<feature type="transmembrane region" description="Helical" evidence="7">
    <location>
        <begin position="419"/>
        <end position="438"/>
    </location>
</feature>
<feature type="domain" description="Integral membrane bound transporter" evidence="8">
    <location>
        <begin position="356"/>
        <end position="485"/>
    </location>
</feature>
<keyword evidence="2" id="KW-1003">Cell membrane</keyword>
<dbReference type="Pfam" id="PF13515">
    <property type="entry name" value="FUSC_2"/>
    <property type="match status" value="1"/>
</dbReference>
<dbReference type="STRING" id="569.A6V27_09865"/>
<feature type="transmembrane region" description="Helical" evidence="7">
    <location>
        <begin position="25"/>
        <end position="57"/>
    </location>
</feature>
<evidence type="ECO:0000256" key="1">
    <source>
        <dbReference type="ARBA" id="ARBA00004651"/>
    </source>
</evidence>
<organism evidence="9 10">
    <name type="scientific">Hafnia alvei</name>
    <dbReference type="NCBI Taxonomy" id="569"/>
    <lineage>
        <taxon>Bacteria</taxon>
        <taxon>Pseudomonadati</taxon>
        <taxon>Pseudomonadota</taxon>
        <taxon>Gammaproteobacteria</taxon>
        <taxon>Enterobacterales</taxon>
        <taxon>Hafniaceae</taxon>
        <taxon>Hafnia</taxon>
    </lineage>
</organism>
<dbReference type="GO" id="GO:0005886">
    <property type="term" value="C:plasma membrane"/>
    <property type="evidence" value="ECO:0007669"/>
    <property type="project" value="UniProtKB-SubCell"/>
</dbReference>
<comment type="subcellular location">
    <subcellularLocation>
        <location evidence="1">Cell membrane</location>
        <topology evidence="1">Multi-pass membrane protein</topology>
    </subcellularLocation>
</comment>
<evidence type="ECO:0000256" key="4">
    <source>
        <dbReference type="ARBA" id="ARBA00022989"/>
    </source>
</evidence>
<dbReference type="AlphaFoldDB" id="A0A1C6Z0B3"/>
<reference evidence="9 10" key="1">
    <citation type="submission" date="2016-09" db="EMBL/GenBank/DDBJ databases">
        <authorList>
            <person name="Capua I."/>
            <person name="De Benedictis P."/>
            <person name="Joannis T."/>
            <person name="Lombin L.H."/>
            <person name="Cattoli G."/>
        </authorList>
    </citation>
    <scope>NUCLEOTIDE SEQUENCE [LARGE SCALE GENOMIC DNA]</scope>
    <source>
        <strain evidence="9 10">GB001</strain>
    </source>
</reference>
<dbReference type="OrthoDB" id="105720at2"/>
<evidence type="ECO:0000256" key="7">
    <source>
        <dbReference type="SAM" id="Phobius"/>
    </source>
</evidence>